<name>A0ABS5MN22_9STAP</name>
<gene>
    <name evidence="1" type="ORF">JJQ58_07580</name>
</gene>
<sequence length="115" mass="13538">MLKKEINEFLEDINLLTNESDIQEVLKHVTGRDYSKERALKNVISHLVGNAFDWVESDEFNQEQVRELSIILHFLVEIKQMEYISDYELERCINESLINIAKVFGLNPIEIKEVE</sequence>
<comment type="caution">
    <text evidence="1">The sequence shown here is derived from an EMBL/GenBank/DDBJ whole genome shotgun (WGS) entry which is preliminary data.</text>
</comment>
<protein>
    <submittedName>
        <fullName evidence="1">Uncharacterized protein</fullName>
    </submittedName>
</protein>
<organism evidence="1 2">
    <name type="scientific">Mammaliicoccus fleurettii</name>
    <dbReference type="NCBI Taxonomy" id="150056"/>
    <lineage>
        <taxon>Bacteria</taxon>
        <taxon>Bacillati</taxon>
        <taxon>Bacillota</taxon>
        <taxon>Bacilli</taxon>
        <taxon>Bacillales</taxon>
        <taxon>Staphylococcaceae</taxon>
        <taxon>Mammaliicoccus</taxon>
    </lineage>
</organism>
<proteinExistence type="predicted"/>
<evidence type="ECO:0000313" key="2">
    <source>
        <dbReference type="Proteomes" id="UP000681586"/>
    </source>
</evidence>
<keyword evidence="2" id="KW-1185">Reference proteome</keyword>
<evidence type="ECO:0000313" key="1">
    <source>
        <dbReference type="EMBL" id="MBS3697325.1"/>
    </source>
</evidence>
<dbReference type="Proteomes" id="UP000681586">
    <property type="component" value="Unassembled WGS sequence"/>
</dbReference>
<reference evidence="1 2" key="1">
    <citation type="submission" date="2021-05" db="EMBL/GenBank/DDBJ databases">
        <title>Staphylococcus fleurettii isolated from lake water in First Nation community in Manitoba, Canada.</title>
        <authorList>
            <person name="Bashar S."/>
            <person name="Murdock A."/>
            <person name="Patidar R."/>
            <person name="Golding G."/>
            <person name="Farenhorst A."/>
            <person name="Kumar A."/>
        </authorList>
    </citation>
    <scope>NUCLEOTIDE SEQUENCE [LARGE SCALE GENOMIC DNA]</scope>
    <source>
        <strain evidence="1 2">SF002</strain>
    </source>
</reference>
<accession>A0ABS5MN22</accession>
<dbReference type="RefSeq" id="WP_203153925.1">
    <property type="nucleotide sequence ID" value="NZ_JAEPSA010000011.1"/>
</dbReference>
<dbReference type="EMBL" id="JAGXBM010000009">
    <property type="protein sequence ID" value="MBS3697325.1"/>
    <property type="molecule type" value="Genomic_DNA"/>
</dbReference>